<comment type="caution">
    <text evidence="2">The sequence shown here is derived from an EMBL/GenBank/DDBJ whole genome shotgun (WGS) entry which is preliminary data.</text>
</comment>
<feature type="transmembrane region" description="Helical" evidence="1">
    <location>
        <begin position="132"/>
        <end position="153"/>
    </location>
</feature>
<dbReference type="Proteomes" id="UP000626786">
    <property type="component" value="Unassembled WGS sequence"/>
</dbReference>
<keyword evidence="1" id="KW-0812">Transmembrane</keyword>
<reference evidence="2 3" key="1">
    <citation type="submission" date="2020-08" db="EMBL/GenBank/DDBJ databases">
        <title>A Genomic Blueprint of the Chicken Gut Microbiome.</title>
        <authorList>
            <person name="Gilroy R."/>
            <person name="Ravi A."/>
            <person name="Getino M."/>
            <person name="Pursley I."/>
            <person name="Horton D.L."/>
            <person name="Alikhan N.-F."/>
            <person name="Baker D."/>
            <person name="Gharbi K."/>
            <person name="Hall N."/>
            <person name="Watson M."/>
            <person name="Adriaenssens E.M."/>
            <person name="Foster-Nyarko E."/>
            <person name="Jarju S."/>
            <person name="Secka A."/>
            <person name="Antonio M."/>
            <person name="Oren A."/>
            <person name="Chaudhuri R."/>
            <person name="La Ragione R.M."/>
            <person name="Hildebrand F."/>
            <person name="Pallen M.J."/>
        </authorList>
    </citation>
    <scope>NUCLEOTIDE SEQUENCE [LARGE SCALE GENOMIC DNA]</scope>
    <source>
        <strain evidence="2 3">Sa2YVA2</strain>
    </source>
</reference>
<organism evidence="2 3">
    <name type="scientific">Sporosarcina quadrami</name>
    <dbReference type="NCBI Taxonomy" id="2762234"/>
    <lineage>
        <taxon>Bacteria</taxon>
        <taxon>Bacillati</taxon>
        <taxon>Bacillota</taxon>
        <taxon>Bacilli</taxon>
        <taxon>Bacillales</taxon>
        <taxon>Caryophanaceae</taxon>
        <taxon>Sporosarcina</taxon>
    </lineage>
</organism>
<feature type="transmembrane region" description="Helical" evidence="1">
    <location>
        <begin position="217"/>
        <end position="237"/>
    </location>
</feature>
<accession>A0ABR8UBE0</accession>
<evidence type="ECO:0000313" key="3">
    <source>
        <dbReference type="Proteomes" id="UP000626786"/>
    </source>
</evidence>
<name>A0ABR8UBE0_9BACL</name>
<feature type="transmembrane region" description="Helical" evidence="1">
    <location>
        <begin position="58"/>
        <end position="76"/>
    </location>
</feature>
<gene>
    <name evidence="2" type="ORF">H9649_12205</name>
</gene>
<keyword evidence="1" id="KW-0472">Membrane</keyword>
<sequence length="246" mass="28668">MDNKTIKKWARNEIKGDEAQKQLVIELGKQKINQNQLRHYSLFNLFCSTLRFTRMRTWLVQFSLLLLTSFFITKAINNEPSILIIQCVTISIIFSTIFFTEELFQSFTSGMWELEQTLKYDLRQHTITKLQIFGVADLCIIICLALICQGVVAIPFWQIILYLLVPFNITCIVLFSLFTFWRNHLTSFVFWVGSGLILMGAVIAINVFNIYEFSMVYWGLGFTVSAVFLGVIVIEVMKIKKWEAYY</sequence>
<feature type="transmembrane region" description="Helical" evidence="1">
    <location>
        <begin position="159"/>
        <end position="181"/>
    </location>
</feature>
<keyword evidence="3" id="KW-1185">Reference proteome</keyword>
<dbReference type="EMBL" id="JACSQN010000010">
    <property type="protein sequence ID" value="MBD7985353.1"/>
    <property type="molecule type" value="Genomic_DNA"/>
</dbReference>
<protein>
    <submittedName>
        <fullName evidence="2">Uncharacterized protein</fullName>
    </submittedName>
</protein>
<dbReference type="RefSeq" id="WP_191695174.1">
    <property type="nucleotide sequence ID" value="NZ_JACSQN010000010.1"/>
</dbReference>
<feature type="transmembrane region" description="Helical" evidence="1">
    <location>
        <begin position="82"/>
        <end position="100"/>
    </location>
</feature>
<feature type="transmembrane region" description="Helical" evidence="1">
    <location>
        <begin position="188"/>
        <end position="211"/>
    </location>
</feature>
<proteinExistence type="predicted"/>
<keyword evidence="1" id="KW-1133">Transmembrane helix</keyword>
<evidence type="ECO:0000256" key="1">
    <source>
        <dbReference type="SAM" id="Phobius"/>
    </source>
</evidence>
<evidence type="ECO:0000313" key="2">
    <source>
        <dbReference type="EMBL" id="MBD7985353.1"/>
    </source>
</evidence>